<dbReference type="GO" id="GO:0003886">
    <property type="term" value="F:DNA (cytosine-5-)-methyltransferase activity"/>
    <property type="evidence" value="ECO:0007669"/>
    <property type="project" value="UniProtKB-EC"/>
</dbReference>
<evidence type="ECO:0000256" key="1">
    <source>
        <dbReference type="ARBA" id="ARBA00004123"/>
    </source>
</evidence>
<feature type="domain" description="BAH" evidence="10">
    <location>
        <begin position="527"/>
        <end position="657"/>
    </location>
</feature>
<evidence type="ECO:0000256" key="6">
    <source>
        <dbReference type="ARBA" id="ARBA00023125"/>
    </source>
</evidence>
<evidence type="ECO:0000256" key="4">
    <source>
        <dbReference type="ARBA" id="ARBA00022679"/>
    </source>
</evidence>
<feature type="compositionally biased region" description="Basic residues" evidence="9">
    <location>
        <begin position="1276"/>
        <end position="1285"/>
    </location>
</feature>
<dbReference type="RefSeq" id="XP_009252737.1">
    <property type="nucleotide sequence ID" value="XM_009254462.1"/>
</dbReference>
<dbReference type="SUPFAM" id="SSF53335">
    <property type="entry name" value="S-adenosyl-L-methionine-dependent methyltransferases"/>
    <property type="match status" value="1"/>
</dbReference>
<dbReference type="PROSITE" id="PS51679">
    <property type="entry name" value="SAM_MT_C5"/>
    <property type="match status" value="1"/>
</dbReference>
<reference evidence="11 12" key="1">
    <citation type="journal article" date="2012" name="PLoS Pathog.">
        <title>Comparative pathogenomics reveals horizontally acquired novel virulence genes in fungi infecting cereal hosts.</title>
        <authorList>
            <person name="Gardiner D.M."/>
            <person name="McDonald M.C."/>
            <person name="Covarelli L."/>
            <person name="Solomon P.S."/>
            <person name="Rusu A.G."/>
            <person name="Marshall M."/>
            <person name="Kazan K."/>
            <person name="Chakraborty S."/>
            <person name="McDonald B.A."/>
            <person name="Manners J.M."/>
        </authorList>
    </citation>
    <scope>NUCLEOTIDE SEQUENCE [LARGE SCALE GENOMIC DNA]</scope>
    <source>
        <strain evidence="11 12">CS3096</strain>
    </source>
</reference>
<dbReference type="Pfam" id="PF00145">
    <property type="entry name" value="DNA_methylase"/>
    <property type="match status" value="1"/>
</dbReference>
<dbReference type="Gene3D" id="3.90.120.10">
    <property type="entry name" value="DNA Methylase, subunit A, domain 2"/>
    <property type="match status" value="1"/>
</dbReference>
<dbReference type="InterPro" id="IPR029063">
    <property type="entry name" value="SAM-dependent_MTases_sf"/>
</dbReference>
<dbReference type="eggNOG" id="ENOG502R6QN">
    <property type="taxonomic scope" value="Eukaryota"/>
</dbReference>
<keyword evidence="6" id="KW-0238">DNA-binding</keyword>
<organism evidence="11 12">
    <name type="scientific">Fusarium pseudograminearum (strain CS3096)</name>
    <name type="common">Wheat and barley crown-rot fungus</name>
    <dbReference type="NCBI Taxonomy" id="1028729"/>
    <lineage>
        <taxon>Eukaryota</taxon>
        <taxon>Fungi</taxon>
        <taxon>Dikarya</taxon>
        <taxon>Ascomycota</taxon>
        <taxon>Pezizomycotina</taxon>
        <taxon>Sordariomycetes</taxon>
        <taxon>Hypocreomycetidae</taxon>
        <taxon>Hypocreales</taxon>
        <taxon>Nectriaceae</taxon>
        <taxon>Fusarium</taxon>
    </lineage>
</organism>
<accession>K3VVK0</accession>
<comment type="similarity">
    <text evidence="8">Belongs to the class I-like SAM-binding methyltransferase superfamily. C5-methyltransferase family.</text>
</comment>
<keyword evidence="5 8" id="KW-0949">S-adenosyl-L-methionine</keyword>
<dbReference type="InterPro" id="IPR001025">
    <property type="entry name" value="BAH_dom"/>
</dbReference>
<dbReference type="PANTHER" id="PTHR10629">
    <property type="entry name" value="CYTOSINE-SPECIFIC METHYLTRANSFERASE"/>
    <property type="match status" value="1"/>
</dbReference>
<feature type="compositionally biased region" description="Low complexity" evidence="9">
    <location>
        <begin position="436"/>
        <end position="446"/>
    </location>
</feature>
<dbReference type="PROSITE" id="PS51038">
    <property type="entry name" value="BAH"/>
    <property type="match status" value="1"/>
</dbReference>
<comment type="caution">
    <text evidence="11">The sequence shown here is derived from an EMBL/GenBank/DDBJ whole genome shotgun (WGS) entry which is preliminary data.</text>
</comment>
<evidence type="ECO:0000256" key="3">
    <source>
        <dbReference type="ARBA" id="ARBA00022603"/>
    </source>
</evidence>
<dbReference type="GO" id="GO:0005634">
    <property type="term" value="C:nucleus"/>
    <property type="evidence" value="ECO:0007669"/>
    <property type="project" value="UniProtKB-SubCell"/>
</dbReference>
<dbReference type="PROSITE" id="PS00094">
    <property type="entry name" value="C5_MTASE_1"/>
    <property type="match status" value="1"/>
</dbReference>
<feature type="compositionally biased region" description="Polar residues" evidence="9">
    <location>
        <begin position="1327"/>
        <end position="1348"/>
    </location>
</feature>
<evidence type="ECO:0000313" key="11">
    <source>
        <dbReference type="EMBL" id="EKJ78533.1"/>
    </source>
</evidence>
<dbReference type="HOGENOM" id="CLU_003836_2_0_1"/>
<dbReference type="CDD" id="cd04712">
    <property type="entry name" value="BAH_DCM_I"/>
    <property type="match status" value="1"/>
</dbReference>
<dbReference type="PANTHER" id="PTHR10629:SF54">
    <property type="entry name" value="DNA METHYLTRANSFERASE DIM-2"/>
    <property type="match status" value="1"/>
</dbReference>
<name>K3VVK0_FUSPC</name>
<sequence length="1348" mass="151260">MVVNPFQHIDLDEDDGIDIPPEVLANPNIDWMTPSNQNHGFVVDDVFEDAFAPQEPHTNTDHGTPKMWTKLGEMEDEEDDCMSVMEQVDLSSMSPAPSPPNYDSGPGDLFEGIDVKILDDIEPEMTIEEDFGLAVDQSGATAESLEQEDGTAVKVDTLDLPLSNSVRVEVPDALFVIPQSFYEPFEPGVPIDKEHKVVAQLLEAAIQEGQDADDFIEFELNDFAIYSKRPRYEHEMCSLHHLDTKSGHSNLYFDGKLSVGNTAFFVRHVPIRALPIGDYGTLSKHTVRDQIWVQSAMNLKKNIYYRLNRPAKEYRRFFDPFLWVADLAKHFVDYLKVMGENKHDVTIFHFRSTFSNWLAKTHNTDPVFTSWREQHPSADFRTSIVANLAFLHKEAIGVLDYAGTYHHTLWAEIWEFRRYGRLPKTKESDKEALSKPSRSTSRTPTSADQVDYDQGENVTDVPQTTVTQYIYDCFNHLPFGDRLEAMPLSDETELLRNELIQKRHLELPAPLHQNAKNISTAGQQQIKDIQPGDTISTQRDGADSGTKWRRDLSHGFNDVDRWLALVQRVRVSKKGVRTFDVIWYYRPVDTLCALMKYPWNNELFLSDHCSCDESSKISEDEIMGVHEVEFGGTSNTKAEFFCRQTYVVTERKWITLEKTHLHCLHQRKPTQAPLYQPGETRLIMLDKASGRSEPCEFITSYDEEGTGIYRFRRLLRRHQVDPKTPNARPNELVYSENLIEVKNRRILEPCYVRFFKAQETIPTPYDRDGVGNFFYITHEEVIDVETAAKSYVPLETLPSSLRQGHNPSEPLQKLRGLDLFCGGGNFGRGLEDGGGIEMRWANDYDGKALHTYMANTSGPDAVHPFLGSIDDMQRFAIQGKFTENVPPVGDVDFISGGSPCPGFSLLTNDKTTVAQRKNQSLVAAFGSFIDLYRPRYGLLENVPGIIHSKVNRDQDVFSQLICAIVGLGYQTQFFFLDASSCGSPQRRSRVFVVFAAPGHHLPQRPHITHAHPEHTKNYGLGSTPTGDPMAERIMPIATPFDFVSARAATAGLPPVYDSKPDICVSYPDHRVSIGMTSNLRNKISLIPTRPWGMNFAQAWFGLDCKKAASGVLSPADRLVFPEEGKTSLTRGGPTSNAYGRQRPDRLIETIVTSQSPSDAKNGRTIHWSENRVLTIMEARRAQGFRDHEVLLGNPADQWKIVGNSVARQVAVSLGAVFREAWAQSLADEHHAESDVGVATTARSSSKAPARVGVEVSPSMSVDKPTFESASPSNKTPRSRKSRSQSRKSQTTPTPGPGRSSSSKRSSIAIEVRVSKSPKSEKDDSPSRGTSVASSRTRASQLRHSVSNE</sequence>
<keyword evidence="4 8" id="KW-0808">Transferase</keyword>
<evidence type="ECO:0000259" key="10">
    <source>
        <dbReference type="PROSITE" id="PS51038"/>
    </source>
</evidence>
<dbReference type="GO" id="GO:0032259">
    <property type="term" value="P:methylation"/>
    <property type="evidence" value="ECO:0007669"/>
    <property type="project" value="UniProtKB-KW"/>
</dbReference>
<dbReference type="EC" id="2.1.1.37" evidence="2"/>
<evidence type="ECO:0000256" key="7">
    <source>
        <dbReference type="ARBA" id="ARBA00023242"/>
    </source>
</evidence>
<dbReference type="GO" id="GO:0003677">
    <property type="term" value="F:DNA binding"/>
    <property type="evidence" value="ECO:0007669"/>
    <property type="project" value="UniProtKB-KW"/>
</dbReference>
<dbReference type="KEGG" id="fpu:FPSE_01342"/>
<evidence type="ECO:0000256" key="9">
    <source>
        <dbReference type="SAM" id="MobiDB-lite"/>
    </source>
</evidence>
<dbReference type="InterPro" id="IPR050390">
    <property type="entry name" value="C5-Methyltransferase"/>
</dbReference>
<gene>
    <name evidence="11" type="ORF">FPSE_01342</name>
</gene>
<dbReference type="GO" id="GO:0044027">
    <property type="term" value="P:negative regulation of gene expression via chromosomal CpG island methylation"/>
    <property type="evidence" value="ECO:0007669"/>
    <property type="project" value="TreeGrafter"/>
</dbReference>
<dbReference type="PRINTS" id="PR00105">
    <property type="entry name" value="C5METTRFRASE"/>
</dbReference>
<dbReference type="InterPro" id="IPR057215">
    <property type="entry name" value="DUF7893"/>
</dbReference>
<feature type="compositionally biased region" description="Low complexity" evidence="9">
    <location>
        <begin position="1286"/>
        <end position="1306"/>
    </location>
</feature>
<dbReference type="InterPro" id="IPR001525">
    <property type="entry name" value="C5_MeTfrase"/>
</dbReference>
<dbReference type="OrthoDB" id="5376140at2759"/>
<feature type="region of interest" description="Disordered" evidence="9">
    <location>
        <begin position="1236"/>
        <end position="1348"/>
    </location>
</feature>
<feature type="region of interest" description="Disordered" evidence="9">
    <location>
        <begin position="425"/>
        <end position="455"/>
    </location>
</feature>
<dbReference type="InterPro" id="IPR043151">
    <property type="entry name" value="BAH_sf"/>
</dbReference>
<dbReference type="GeneID" id="20359962"/>
<evidence type="ECO:0000256" key="5">
    <source>
        <dbReference type="ARBA" id="ARBA00022691"/>
    </source>
</evidence>
<dbReference type="Pfam" id="PF25423">
    <property type="entry name" value="DUF7893"/>
    <property type="match status" value="1"/>
</dbReference>
<dbReference type="Proteomes" id="UP000007978">
    <property type="component" value="Chromosome 3"/>
</dbReference>
<evidence type="ECO:0000313" key="12">
    <source>
        <dbReference type="Proteomes" id="UP000007978"/>
    </source>
</evidence>
<dbReference type="GO" id="GO:0003682">
    <property type="term" value="F:chromatin binding"/>
    <property type="evidence" value="ECO:0007669"/>
    <property type="project" value="InterPro"/>
</dbReference>
<comment type="subcellular location">
    <subcellularLocation>
        <location evidence="1">Nucleus</location>
    </subcellularLocation>
</comment>
<evidence type="ECO:0000256" key="8">
    <source>
        <dbReference type="PROSITE-ProRule" id="PRU01016"/>
    </source>
</evidence>
<proteinExistence type="inferred from homology"/>
<keyword evidence="7" id="KW-0539">Nucleus</keyword>
<protein>
    <recommendedName>
        <fullName evidence="2">DNA (cytosine-5-)-methyltransferase</fullName>
        <ecNumber evidence="2">2.1.1.37</ecNumber>
    </recommendedName>
</protein>
<keyword evidence="12" id="KW-1185">Reference proteome</keyword>
<dbReference type="Gene3D" id="2.30.30.490">
    <property type="match status" value="1"/>
</dbReference>
<evidence type="ECO:0000256" key="2">
    <source>
        <dbReference type="ARBA" id="ARBA00011975"/>
    </source>
</evidence>
<dbReference type="Gene3D" id="3.40.50.150">
    <property type="entry name" value="Vaccinia Virus protein VP39"/>
    <property type="match status" value="1"/>
</dbReference>
<feature type="active site" evidence="8">
    <location>
        <position position="900"/>
    </location>
</feature>
<keyword evidence="3 8" id="KW-0489">Methyltransferase</keyword>
<dbReference type="EMBL" id="AFNW01000029">
    <property type="protein sequence ID" value="EKJ78533.1"/>
    <property type="molecule type" value="Genomic_DNA"/>
</dbReference>
<dbReference type="InterPro" id="IPR018117">
    <property type="entry name" value="C5_DNA_meth_AS"/>
</dbReference>